<dbReference type="EMBL" id="LGRX02035470">
    <property type="protein sequence ID" value="KAK3234742.1"/>
    <property type="molecule type" value="Genomic_DNA"/>
</dbReference>
<dbReference type="InterPro" id="IPR004242">
    <property type="entry name" value="Transposase_21"/>
</dbReference>
<comment type="caution">
    <text evidence="1">The sequence shown here is derived from an EMBL/GenBank/DDBJ whole genome shotgun (WGS) entry which is preliminary data.</text>
</comment>
<organism evidence="1 2">
    <name type="scientific">Cymbomonas tetramitiformis</name>
    <dbReference type="NCBI Taxonomy" id="36881"/>
    <lineage>
        <taxon>Eukaryota</taxon>
        <taxon>Viridiplantae</taxon>
        <taxon>Chlorophyta</taxon>
        <taxon>Pyramimonadophyceae</taxon>
        <taxon>Pyramimonadales</taxon>
        <taxon>Pyramimonadaceae</taxon>
        <taxon>Cymbomonas</taxon>
    </lineage>
</organism>
<keyword evidence="2" id="KW-1185">Reference proteome</keyword>
<evidence type="ECO:0008006" key="3">
    <source>
        <dbReference type="Google" id="ProtNLM"/>
    </source>
</evidence>
<dbReference type="Proteomes" id="UP001190700">
    <property type="component" value="Unassembled WGS sequence"/>
</dbReference>
<gene>
    <name evidence="1" type="ORF">CYMTET_55012</name>
</gene>
<dbReference type="PANTHER" id="PTHR46579:SF1">
    <property type="entry name" value="F5_8 TYPE C DOMAIN-CONTAINING PROTEIN"/>
    <property type="match status" value="1"/>
</dbReference>
<accession>A0AAE0EP03</accession>
<protein>
    <recommendedName>
        <fullName evidence="3">Transposase</fullName>
    </recommendedName>
</protein>
<reference evidence="1 2" key="1">
    <citation type="journal article" date="2015" name="Genome Biol. Evol.">
        <title>Comparative Genomics of a Bacterivorous Green Alga Reveals Evolutionary Causalities and Consequences of Phago-Mixotrophic Mode of Nutrition.</title>
        <authorList>
            <person name="Burns J.A."/>
            <person name="Paasch A."/>
            <person name="Narechania A."/>
            <person name="Kim E."/>
        </authorList>
    </citation>
    <scope>NUCLEOTIDE SEQUENCE [LARGE SCALE GENOMIC DNA]</scope>
    <source>
        <strain evidence="1 2">PLY_AMNH</strain>
    </source>
</reference>
<dbReference type="AlphaFoldDB" id="A0AAE0EP03"/>
<evidence type="ECO:0000313" key="2">
    <source>
        <dbReference type="Proteomes" id="UP001190700"/>
    </source>
</evidence>
<dbReference type="PANTHER" id="PTHR46579">
    <property type="entry name" value="F5/8 TYPE C DOMAIN-CONTAINING PROTEIN-RELATED"/>
    <property type="match status" value="1"/>
</dbReference>
<dbReference type="Pfam" id="PF02992">
    <property type="entry name" value="Transposase_21"/>
    <property type="match status" value="1"/>
</dbReference>
<sequence length="722" mass="83385">MCRTCSTCGADRWAPEMLEKPLASRRGKSTFYYWNLPDLLKRNFAHPELCVDMQAHARHIPCDLTKEAMGTMWDSPAWRQRRERYPKFFSDPRNVVILGCADGATVWKDLRGVFPVTFQYLNMHPTIRGKFVNMEVFGICSGSKPKSTQPIYELFVDQLLELWDGVPCYDIVKKETFNLRCMLFKMLFDIKGLMDGACRKDVGAYMACIACNLQGWRSSIFKGMRYTFRTEAEPGPAEFQKRTDAEIRHHAAQHQTLKESGHFTMKDLETMIKATGIKFPSEFSRLPYWDEAKDYLIDLMHLIKNLGEHVLDAVMGTDFDKKTRTWAKSQGIKPTWWATDGNAKKLKAHEYLVMFRNGLFAILAAWPRDDDSPNALARLVGQLSTIVREITAHEIDLKELPTLDKYIREWLVTMESSRHGTSPHWWVLNTHLLCHVVDQLRDLGPVREYWMFVFESLNGKIGRWVKNNAFPVQSIMNGMGRQKTIQYVRGLLMALRNEVPRPLVVPALVRDRVVVADKGKKHTLTEGERACIDVWMRTNVGHYRRLQDLLDAYHEDLRTRFNKVQVGNMRFRIAAVDKKFKTVQCYFRSFFIERVRGTSEEEETDRLARLEDVYAIKLGGVEYIFVKAAWLQKPTKAKIAMYNRMNSIVGPDSVTGCFFCDDPENPDTVFDTTEPFMLADQIASQVVIVKHPCMQTAVVLDPRADFFEQNVQDENPSEDELA</sequence>
<name>A0AAE0EP03_9CHLO</name>
<proteinExistence type="predicted"/>
<evidence type="ECO:0000313" key="1">
    <source>
        <dbReference type="EMBL" id="KAK3234742.1"/>
    </source>
</evidence>